<evidence type="ECO:0000313" key="6">
    <source>
        <dbReference type="Proteomes" id="UP000264036"/>
    </source>
</evidence>
<evidence type="ECO:0000313" key="5">
    <source>
        <dbReference type="EMBL" id="HBP29901.1"/>
    </source>
</evidence>
<reference evidence="5 6" key="1">
    <citation type="journal article" date="2018" name="Nat. Biotechnol.">
        <title>A standardized bacterial taxonomy based on genome phylogeny substantially revises the tree of life.</title>
        <authorList>
            <person name="Parks D.H."/>
            <person name="Chuvochina M."/>
            <person name="Waite D.W."/>
            <person name="Rinke C."/>
            <person name="Skarshewski A."/>
            <person name="Chaumeil P.A."/>
            <person name="Hugenholtz P."/>
        </authorList>
    </citation>
    <scope>NUCLEOTIDE SEQUENCE [LARGE SCALE GENOMIC DNA]</scope>
    <source>
        <strain evidence="5">UBA10707</strain>
    </source>
</reference>
<dbReference type="PANTHER" id="PTHR42756:SF1">
    <property type="entry name" value="TRANSCRIPTIONAL REPRESSOR OF EMRAB OPERON"/>
    <property type="match status" value="1"/>
</dbReference>
<dbReference type="InterPro" id="IPR036388">
    <property type="entry name" value="WH-like_DNA-bd_sf"/>
</dbReference>
<organism evidence="5 6">
    <name type="scientific">Advenella kashmirensis</name>
    <dbReference type="NCBI Taxonomy" id="310575"/>
    <lineage>
        <taxon>Bacteria</taxon>
        <taxon>Pseudomonadati</taxon>
        <taxon>Pseudomonadota</taxon>
        <taxon>Betaproteobacteria</taxon>
        <taxon>Burkholderiales</taxon>
        <taxon>Alcaligenaceae</taxon>
    </lineage>
</organism>
<evidence type="ECO:0000256" key="2">
    <source>
        <dbReference type="ARBA" id="ARBA00023125"/>
    </source>
</evidence>
<dbReference type="Proteomes" id="UP000264036">
    <property type="component" value="Unassembled WGS sequence"/>
</dbReference>
<keyword evidence="3" id="KW-0804">Transcription</keyword>
<proteinExistence type="predicted"/>
<keyword evidence="1" id="KW-0805">Transcription regulation</keyword>
<gene>
    <name evidence="5" type="ORF">DD666_10855</name>
</gene>
<protein>
    <submittedName>
        <fullName evidence="5">MarR family transcriptional regulator</fullName>
    </submittedName>
</protein>
<dbReference type="InterPro" id="IPR000835">
    <property type="entry name" value="HTH_MarR-typ"/>
</dbReference>
<dbReference type="PROSITE" id="PS50995">
    <property type="entry name" value="HTH_MARR_2"/>
    <property type="match status" value="1"/>
</dbReference>
<dbReference type="EMBL" id="DOEK01000028">
    <property type="protein sequence ID" value="HBP29901.1"/>
    <property type="molecule type" value="Genomic_DNA"/>
</dbReference>
<feature type="domain" description="HTH marR-type" evidence="4">
    <location>
        <begin position="31"/>
        <end position="160"/>
    </location>
</feature>
<keyword evidence="2" id="KW-0238">DNA-binding</keyword>
<sequence>MRKRDNDNLPMADHSDEIKTKFHDQGLWSRPGFLVRRLNQIHYSMFFEECKNENITPVQHGVLSVLLNEQYLDQSSIGLKVGLDRTTSADVIKRLADKGLVSRRVNPDDRRSRQSFITDEGIRIMKQLRKGMIRSQERLLEPLNNEEREVFVRLLSKLVEENNQYGRAALKDM</sequence>
<accession>A0A356LH43</accession>
<evidence type="ECO:0000259" key="4">
    <source>
        <dbReference type="PROSITE" id="PS50995"/>
    </source>
</evidence>
<comment type="caution">
    <text evidence="5">The sequence shown here is derived from an EMBL/GenBank/DDBJ whole genome shotgun (WGS) entry which is preliminary data.</text>
</comment>
<dbReference type="GO" id="GO:0003677">
    <property type="term" value="F:DNA binding"/>
    <property type="evidence" value="ECO:0007669"/>
    <property type="project" value="UniProtKB-KW"/>
</dbReference>
<dbReference type="SUPFAM" id="SSF46785">
    <property type="entry name" value="Winged helix' DNA-binding domain"/>
    <property type="match status" value="1"/>
</dbReference>
<evidence type="ECO:0000256" key="1">
    <source>
        <dbReference type="ARBA" id="ARBA00023015"/>
    </source>
</evidence>
<dbReference type="PRINTS" id="PR00598">
    <property type="entry name" value="HTHMARR"/>
</dbReference>
<dbReference type="Gene3D" id="1.10.10.10">
    <property type="entry name" value="Winged helix-like DNA-binding domain superfamily/Winged helix DNA-binding domain"/>
    <property type="match status" value="1"/>
</dbReference>
<dbReference type="InterPro" id="IPR036390">
    <property type="entry name" value="WH_DNA-bd_sf"/>
</dbReference>
<dbReference type="AlphaFoldDB" id="A0A356LH43"/>
<dbReference type="Pfam" id="PF01047">
    <property type="entry name" value="MarR"/>
    <property type="match status" value="1"/>
</dbReference>
<dbReference type="GO" id="GO:0003700">
    <property type="term" value="F:DNA-binding transcription factor activity"/>
    <property type="evidence" value="ECO:0007669"/>
    <property type="project" value="InterPro"/>
</dbReference>
<dbReference type="PANTHER" id="PTHR42756">
    <property type="entry name" value="TRANSCRIPTIONAL REGULATOR, MARR"/>
    <property type="match status" value="1"/>
</dbReference>
<evidence type="ECO:0000256" key="3">
    <source>
        <dbReference type="ARBA" id="ARBA00023163"/>
    </source>
</evidence>
<name>A0A356LH43_9BURK</name>
<dbReference type="SMART" id="SM00347">
    <property type="entry name" value="HTH_MARR"/>
    <property type="match status" value="1"/>
</dbReference>